<comment type="subcellular location">
    <subcellularLocation>
        <location evidence="3">Secreted</location>
    </subcellularLocation>
    <subcellularLocation>
        <location evidence="3">Bacterial flagellum</location>
    </subcellularLocation>
</comment>
<evidence type="ECO:0000313" key="6">
    <source>
        <dbReference type="EMBL" id="MDO1581035.1"/>
    </source>
</evidence>
<keyword evidence="6" id="KW-0969">Cilium</keyword>
<gene>
    <name evidence="6" type="ORF">Q2T52_02910</name>
</gene>
<dbReference type="Gene3D" id="1.20.1330.10">
    <property type="entry name" value="f41 fragment of flagellin, N-terminal domain"/>
    <property type="match status" value="1"/>
</dbReference>
<dbReference type="InterPro" id="IPR046358">
    <property type="entry name" value="Flagellin_C"/>
</dbReference>
<organism evidence="6 7">
    <name type="scientific">Rhizobium oryzicola</name>
    <dbReference type="NCBI Taxonomy" id="1232668"/>
    <lineage>
        <taxon>Bacteria</taxon>
        <taxon>Pseudomonadati</taxon>
        <taxon>Pseudomonadota</taxon>
        <taxon>Alphaproteobacteria</taxon>
        <taxon>Hyphomicrobiales</taxon>
        <taxon>Rhizobiaceae</taxon>
        <taxon>Rhizobium/Agrobacterium group</taxon>
        <taxon>Rhizobium</taxon>
    </lineage>
</organism>
<dbReference type="Proteomes" id="UP001169006">
    <property type="component" value="Unassembled WGS sequence"/>
</dbReference>
<reference evidence="6" key="1">
    <citation type="journal article" date="2015" name="Int. J. Syst. Evol. Microbiol.">
        <title>Rhizobium oryzicola sp. nov., potential plant-growth-promoting endophytic bacteria isolated from rice roots.</title>
        <authorList>
            <person name="Zhang X.X."/>
            <person name="Gao J.S."/>
            <person name="Cao Y.H."/>
            <person name="Sheirdil R.A."/>
            <person name="Wang X.C."/>
            <person name="Zhang L."/>
        </authorList>
    </citation>
    <scope>NUCLEOTIDE SEQUENCE</scope>
    <source>
        <strain evidence="6">05753</strain>
    </source>
</reference>
<comment type="similarity">
    <text evidence="1 3">Belongs to the bacterial flagellin family.</text>
</comment>
<comment type="function">
    <text evidence="3">Flagellin is the subunit protein which polymerizes to form the filaments of bacterial flagella.</text>
</comment>
<evidence type="ECO:0000256" key="3">
    <source>
        <dbReference type="RuleBase" id="RU362073"/>
    </source>
</evidence>
<reference evidence="6" key="2">
    <citation type="submission" date="2023-07" db="EMBL/GenBank/DDBJ databases">
        <authorList>
            <person name="Sun H."/>
        </authorList>
    </citation>
    <scope>NUCLEOTIDE SEQUENCE</scope>
    <source>
        <strain evidence="6">05753</strain>
    </source>
</reference>
<dbReference type="Pfam" id="PF00669">
    <property type="entry name" value="Flagellin_N"/>
    <property type="match status" value="1"/>
</dbReference>
<protein>
    <recommendedName>
        <fullName evidence="3">Flagellin</fullName>
    </recommendedName>
</protein>
<keyword evidence="6" id="KW-0966">Cell projection</keyword>
<evidence type="ECO:0000259" key="5">
    <source>
        <dbReference type="Pfam" id="PF00700"/>
    </source>
</evidence>
<evidence type="ECO:0000259" key="4">
    <source>
        <dbReference type="Pfam" id="PF00669"/>
    </source>
</evidence>
<dbReference type="InterPro" id="IPR001029">
    <property type="entry name" value="Flagellin_N"/>
</dbReference>
<keyword evidence="7" id="KW-1185">Reference proteome</keyword>
<name>A0ABT8SRI5_9HYPH</name>
<dbReference type="RefSeq" id="WP_302075170.1">
    <property type="nucleotide sequence ID" value="NZ_JAUKWQ010000001.1"/>
</dbReference>
<keyword evidence="2 3" id="KW-0975">Bacterial flagellum</keyword>
<evidence type="ECO:0000313" key="7">
    <source>
        <dbReference type="Proteomes" id="UP001169006"/>
    </source>
</evidence>
<sequence>MKTSFNSSLSVQSSLLAAMSKAQKDLVQANKEVTTGVHADMGVALAEKTARSLDLSRDVLRIETQKTSNSVATNRLDNSDKALADMSSAAQQVQAALTSLTGSTQTLGSLQQSINNAINLFTDRANTAVGGEYLFAGTNTDIKPMASYTEAGSTFSQAVDDELNQYLSSNGIASASAMTPAQMSSFLSDLKDKFDGKTMLTDPPHAGMAGKDFWSTYVSNASDTNMTSRISSTEVVQTSTNANDPAFRNFMFGSVIATKFLTEAIPSDVRSVVAASATNAIGRANNPGSGIIALRSALGLSAERVKVANDSLDAQKKIIDTHLNDLQGVDAYEASTRVSSLKALLEAAYTLTSRIQQLSLVNYLR</sequence>
<feature type="domain" description="Flagellin N-terminal" evidence="4">
    <location>
        <begin position="8"/>
        <end position="140"/>
    </location>
</feature>
<keyword evidence="6" id="KW-0282">Flagellum</keyword>
<dbReference type="NCBIfam" id="NF004669">
    <property type="entry name" value="PRK06008.1"/>
    <property type="match status" value="1"/>
</dbReference>
<accession>A0ABT8SRI5</accession>
<dbReference type="EMBL" id="JAUKWQ010000001">
    <property type="protein sequence ID" value="MDO1581035.1"/>
    <property type="molecule type" value="Genomic_DNA"/>
</dbReference>
<evidence type="ECO:0000256" key="1">
    <source>
        <dbReference type="ARBA" id="ARBA00005709"/>
    </source>
</evidence>
<keyword evidence="3" id="KW-0964">Secreted</keyword>
<proteinExistence type="inferred from homology"/>
<comment type="caution">
    <text evidence="6">The sequence shown here is derived from an EMBL/GenBank/DDBJ whole genome shotgun (WGS) entry which is preliminary data.</text>
</comment>
<dbReference type="InterPro" id="IPR001492">
    <property type="entry name" value="Flagellin"/>
</dbReference>
<feature type="domain" description="Flagellin C-terminal" evidence="5">
    <location>
        <begin position="292"/>
        <end position="364"/>
    </location>
</feature>
<dbReference type="Pfam" id="PF00700">
    <property type="entry name" value="Flagellin_C"/>
    <property type="match status" value="1"/>
</dbReference>
<dbReference type="PANTHER" id="PTHR42792:SF1">
    <property type="entry name" value="FLAGELLAR HOOK-ASSOCIATED PROTEIN 3"/>
    <property type="match status" value="1"/>
</dbReference>
<evidence type="ECO:0000256" key="2">
    <source>
        <dbReference type="ARBA" id="ARBA00023143"/>
    </source>
</evidence>
<dbReference type="PANTHER" id="PTHR42792">
    <property type="entry name" value="FLAGELLIN"/>
    <property type="match status" value="1"/>
</dbReference>
<dbReference type="SUPFAM" id="SSF64518">
    <property type="entry name" value="Phase 1 flagellin"/>
    <property type="match status" value="1"/>
</dbReference>